<evidence type="ECO:0000256" key="1">
    <source>
        <dbReference type="ARBA" id="ARBA00004479"/>
    </source>
</evidence>
<keyword evidence="9" id="KW-0325">Glycoprotein</keyword>
<dbReference type="GeneID" id="111297545"/>
<proteinExistence type="inferred from homology"/>
<evidence type="ECO:0000313" key="12">
    <source>
        <dbReference type="RefSeq" id="XP_022747963.1"/>
    </source>
</evidence>
<name>A0A6P5Z597_DURZI</name>
<evidence type="ECO:0000256" key="4">
    <source>
        <dbReference type="ARBA" id="ARBA00022692"/>
    </source>
</evidence>
<feature type="domain" description="Disease resistance R13L4/SHOC-2-like LRR" evidence="10">
    <location>
        <begin position="134"/>
        <end position="336"/>
    </location>
</feature>
<sequence>MQQTHFFIFDCHYLVRFPHSLLLWRKSFSFFAKFLYMAKFTKTFKDFQLIPITKIKAQGKQFLLMNPSTLKYESISSINNLIRGLNLLGLATLVVGGNDTYQQSFLDFKAKITGDQLRIMQSWNSSIHFCQWVLNLAGNSFNNEIPQEVGRLRRLEVLELSNNSINGEIHSNLSSCSKLRVLHIRSKPANWRNTGFACLTGSIPPSLGNLSSLETLALGKNGLNGVILIPESLGQLTNLSFFSIAANAISGIVPVSIFNLSKITSFDIGENKIQGTLPFDLGITMPYIEFFSVRQNQISGQFPLSISNASNLVLLQVPLNQLNENLPSFEKLHKLSRFLIGSNHFGNGGPSDFNFLCSLTNTTKLEYLELSENNFGGELPKCIGNLTMLAQLALESNNLQGNIPSSIGKCKSLVGLDLSYNNLGRSIPTEIIGLSSLSIEVALSSNYLTGVLPVEVGNLKSLGGLLSLSTEIIS</sequence>
<dbReference type="InterPro" id="IPR001611">
    <property type="entry name" value="Leu-rich_rpt"/>
</dbReference>
<comment type="similarity">
    <text evidence="2">Belongs to the RLP family.</text>
</comment>
<dbReference type="InterPro" id="IPR032675">
    <property type="entry name" value="LRR_dom_sf"/>
</dbReference>
<dbReference type="GO" id="GO:0016020">
    <property type="term" value="C:membrane"/>
    <property type="evidence" value="ECO:0007669"/>
    <property type="project" value="UniProtKB-SubCell"/>
</dbReference>
<evidence type="ECO:0000256" key="7">
    <source>
        <dbReference type="ARBA" id="ARBA00022989"/>
    </source>
</evidence>
<keyword evidence="11" id="KW-1185">Reference proteome</keyword>
<keyword evidence="5" id="KW-0732">Signal</keyword>
<evidence type="ECO:0000256" key="5">
    <source>
        <dbReference type="ARBA" id="ARBA00022729"/>
    </source>
</evidence>
<dbReference type="Proteomes" id="UP000515121">
    <property type="component" value="Unplaced"/>
</dbReference>
<evidence type="ECO:0000256" key="3">
    <source>
        <dbReference type="ARBA" id="ARBA00022614"/>
    </source>
</evidence>
<evidence type="ECO:0000256" key="8">
    <source>
        <dbReference type="ARBA" id="ARBA00023136"/>
    </source>
</evidence>
<dbReference type="FunFam" id="3.80.10.10:FF:000041">
    <property type="entry name" value="LRR receptor-like serine/threonine-protein kinase ERECTA"/>
    <property type="match status" value="1"/>
</dbReference>
<dbReference type="AlphaFoldDB" id="A0A6P5Z597"/>
<dbReference type="Pfam" id="PF23598">
    <property type="entry name" value="LRR_14"/>
    <property type="match status" value="1"/>
</dbReference>
<keyword evidence="4" id="KW-0812">Transmembrane</keyword>
<evidence type="ECO:0000256" key="2">
    <source>
        <dbReference type="ARBA" id="ARBA00009592"/>
    </source>
</evidence>
<evidence type="ECO:0000256" key="6">
    <source>
        <dbReference type="ARBA" id="ARBA00022737"/>
    </source>
</evidence>
<keyword evidence="8" id="KW-0472">Membrane</keyword>
<dbReference type="SUPFAM" id="SSF52047">
    <property type="entry name" value="RNI-like"/>
    <property type="match status" value="1"/>
</dbReference>
<dbReference type="RefSeq" id="XP_022747963.1">
    <property type="nucleotide sequence ID" value="XM_022892228.1"/>
</dbReference>
<dbReference type="OrthoDB" id="687555at2759"/>
<dbReference type="PANTHER" id="PTHR27008:SF610">
    <property type="entry name" value="SERINE-THREONINE_TYROSINE-PROTEIN KINASE CATALYTIC DOMAIN-CONTAINING PROTEIN"/>
    <property type="match status" value="1"/>
</dbReference>
<reference evidence="12" key="1">
    <citation type="submission" date="2025-08" db="UniProtKB">
        <authorList>
            <consortium name="RefSeq"/>
        </authorList>
    </citation>
    <scope>IDENTIFICATION</scope>
    <source>
        <tissue evidence="12">Fruit stalk</tissue>
    </source>
</reference>
<dbReference type="PANTHER" id="PTHR27008">
    <property type="entry name" value="OS04G0122200 PROTEIN"/>
    <property type="match status" value="1"/>
</dbReference>
<gene>
    <name evidence="12" type="primary">LOC111297545</name>
</gene>
<keyword evidence="3" id="KW-0433">Leucine-rich repeat</keyword>
<organism evidence="11 12">
    <name type="scientific">Durio zibethinus</name>
    <name type="common">Durian</name>
    <dbReference type="NCBI Taxonomy" id="66656"/>
    <lineage>
        <taxon>Eukaryota</taxon>
        <taxon>Viridiplantae</taxon>
        <taxon>Streptophyta</taxon>
        <taxon>Embryophyta</taxon>
        <taxon>Tracheophyta</taxon>
        <taxon>Spermatophyta</taxon>
        <taxon>Magnoliopsida</taxon>
        <taxon>eudicotyledons</taxon>
        <taxon>Gunneridae</taxon>
        <taxon>Pentapetalae</taxon>
        <taxon>rosids</taxon>
        <taxon>malvids</taxon>
        <taxon>Malvales</taxon>
        <taxon>Malvaceae</taxon>
        <taxon>Helicteroideae</taxon>
        <taxon>Durio</taxon>
    </lineage>
</organism>
<protein>
    <submittedName>
        <fullName evidence="12">Receptor kinase-like protein Xa21</fullName>
    </submittedName>
</protein>
<keyword evidence="6" id="KW-0677">Repeat</keyword>
<dbReference type="KEGG" id="dzi:111297545"/>
<evidence type="ECO:0000256" key="9">
    <source>
        <dbReference type="ARBA" id="ARBA00023180"/>
    </source>
</evidence>
<dbReference type="Gene3D" id="3.80.10.10">
    <property type="entry name" value="Ribonuclease Inhibitor"/>
    <property type="match status" value="3"/>
</dbReference>
<keyword evidence="7" id="KW-1133">Transmembrane helix</keyword>
<dbReference type="InterPro" id="IPR055414">
    <property type="entry name" value="LRR_R13L4/SHOC2-like"/>
</dbReference>
<dbReference type="Pfam" id="PF00560">
    <property type="entry name" value="LRR_1"/>
    <property type="match status" value="2"/>
</dbReference>
<evidence type="ECO:0000259" key="10">
    <source>
        <dbReference type="Pfam" id="PF23598"/>
    </source>
</evidence>
<dbReference type="InterPro" id="IPR051809">
    <property type="entry name" value="Plant_receptor-like_S/T_kinase"/>
</dbReference>
<accession>A0A6P5Z597</accession>
<evidence type="ECO:0000313" key="11">
    <source>
        <dbReference type="Proteomes" id="UP000515121"/>
    </source>
</evidence>
<comment type="subcellular location">
    <subcellularLocation>
        <location evidence="1">Membrane</location>
        <topology evidence="1">Single-pass type I membrane protein</topology>
    </subcellularLocation>
</comment>